<gene>
    <name evidence="1" type="ORF">R2X38_00095</name>
</gene>
<comment type="caution">
    <text evidence="1">The sequence shown here is derived from an EMBL/GenBank/DDBJ whole genome shotgun (WGS) entry which is preliminary data.</text>
</comment>
<evidence type="ECO:0000313" key="1">
    <source>
        <dbReference type="EMBL" id="MDV5167392.1"/>
    </source>
</evidence>
<sequence length="62" mass="7344">MDQADSLRNLFAKREAKDKLIDCRNKLYEAILVGNHDNIDFFMAELDQAQRHFEECINKEKT</sequence>
<evidence type="ECO:0000313" key="2">
    <source>
        <dbReference type="Proteomes" id="UP001186452"/>
    </source>
</evidence>
<keyword evidence="2" id="KW-1185">Reference proteome</keyword>
<evidence type="ECO:0008006" key="3">
    <source>
        <dbReference type="Google" id="ProtNLM"/>
    </source>
</evidence>
<dbReference type="EMBL" id="JAWJZI010000001">
    <property type="protein sequence ID" value="MDV5167392.1"/>
    <property type="molecule type" value="Genomic_DNA"/>
</dbReference>
<protein>
    <recommendedName>
        <fullName evidence="3">Lacal_2735 family protein</fullName>
    </recommendedName>
</protein>
<dbReference type="RefSeq" id="WP_317519936.1">
    <property type="nucleotide sequence ID" value="NZ_JAWJZI010000001.1"/>
</dbReference>
<proteinExistence type="predicted"/>
<accession>A0ABU3ZBA7</accession>
<dbReference type="Proteomes" id="UP001186452">
    <property type="component" value="Unassembled WGS sequence"/>
</dbReference>
<name>A0ABU3ZBA7_9GAMM</name>
<reference evidence="1 2" key="1">
    <citation type="submission" date="2023-10" db="EMBL/GenBank/DDBJ databases">
        <title>Marine bacteria isolated from horseshoe crab.</title>
        <authorList>
            <person name="Cheng T.H."/>
        </authorList>
    </citation>
    <scope>NUCLEOTIDE SEQUENCE [LARGE SCALE GENOMIC DNA]</scope>
    <source>
        <strain evidence="1 2">HSC6</strain>
    </source>
</reference>
<organism evidence="1 2">
    <name type="scientific">Photobacterium rosenbergii</name>
    <dbReference type="NCBI Taxonomy" id="294936"/>
    <lineage>
        <taxon>Bacteria</taxon>
        <taxon>Pseudomonadati</taxon>
        <taxon>Pseudomonadota</taxon>
        <taxon>Gammaproteobacteria</taxon>
        <taxon>Vibrionales</taxon>
        <taxon>Vibrionaceae</taxon>
        <taxon>Photobacterium</taxon>
    </lineage>
</organism>